<evidence type="ECO:0000313" key="2">
    <source>
        <dbReference type="Proteomes" id="UP001480082"/>
    </source>
</evidence>
<reference evidence="1 2" key="1">
    <citation type="journal article" date="2024" name="Proc. Natl. Acad. Sci. U.S.A.">
        <title>The evolutionary genomics of adaptation to stress in wild rhizobium bacteria.</title>
        <authorList>
            <person name="Kehlet-Delgado H."/>
            <person name="Montoya A.P."/>
            <person name="Jensen K.T."/>
            <person name="Wendlandt C.E."/>
            <person name="Dexheimer C."/>
            <person name="Roberts M."/>
            <person name="Torres Martinez L."/>
            <person name="Friesen M.L."/>
            <person name="Griffitts J.S."/>
            <person name="Porter S.S."/>
        </authorList>
    </citation>
    <scope>NUCLEOTIDE SEQUENCE [LARGE SCALE GENOMIC DNA]</scope>
    <source>
        <strain evidence="1 2">M0468</strain>
    </source>
</reference>
<sequence length="72" mass="7803">MKDAADFDLRIGIPALAAEKVWCASTGRSGFGWSGWLLQLVDWTDGCIGVTESDMDQVWAMVADGAPIEIEQ</sequence>
<protein>
    <submittedName>
        <fullName evidence="1">Uncharacterized protein</fullName>
    </submittedName>
</protein>
<name>A0ACC6SRM8_9HYPH</name>
<evidence type="ECO:0000313" key="1">
    <source>
        <dbReference type="EMBL" id="MER9282378.1"/>
    </source>
</evidence>
<dbReference type="EMBL" id="JAMYRI010000001">
    <property type="protein sequence ID" value="MER9282378.1"/>
    <property type="molecule type" value="Genomic_DNA"/>
</dbReference>
<accession>A0ACC6SRM8</accession>
<gene>
    <name evidence="1" type="ORF">NKI81_00155</name>
</gene>
<dbReference type="Proteomes" id="UP001480082">
    <property type="component" value="Unassembled WGS sequence"/>
</dbReference>
<proteinExistence type="predicted"/>
<organism evidence="1 2">
    <name type="scientific">Mesorhizobium australicum</name>
    <dbReference type="NCBI Taxonomy" id="536018"/>
    <lineage>
        <taxon>Bacteria</taxon>
        <taxon>Pseudomonadati</taxon>
        <taxon>Pseudomonadota</taxon>
        <taxon>Alphaproteobacteria</taxon>
        <taxon>Hyphomicrobiales</taxon>
        <taxon>Phyllobacteriaceae</taxon>
        <taxon>Mesorhizobium</taxon>
    </lineage>
</organism>
<comment type="caution">
    <text evidence="1">The sequence shown here is derived from an EMBL/GenBank/DDBJ whole genome shotgun (WGS) entry which is preliminary data.</text>
</comment>
<keyword evidence="2" id="KW-1185">Reference proteome</keyword>